<dbReference type="PANTHER" id="PTHR31609:SF1">
    <property type="entry name" value="CARBOHYDRATE DEACETYLASE"/>
    <property type="match status" value="1"/>
</dbReference>
<comment type="caution">
    <text evidence="6">The sequence shown here is derived from an EMBL/GenBank/DDBJ whole genome shotgun (WGS) entry which is preliminary data.</text>
</comment>
<protein>
    <recommendedName>
        <fullName evidence="8">Carbohydrate deacetylase</fullName>
    </recommendedName>
</protein>
<keyword evidence="3" id="KW-0378">Hydrolase</keyword>
<dbReference type="GO" id="GO:0046872">
    <property type="term" value="F:metal ion binding"/>
    <property type="evidence" value="ECO:0007669"/>
    <property type="project" value="UniProtKB-KW"/>
</dbReference>
<sequence length="288" mass="33210">MNQRKLIVNADDCGFTKGINQGVIEGHKRGIITSCSLMACGDYMTDFIDRQKNVPNLSVGVHLTLSNTKPTLSPGQVPFLINKDGYFHNSPAVLIQRLMMFPAAIQQVKAELYNQCMLLINSGIKPSHLDSHKHFHLYMPLFKIIIQLALEFNIKAIRVPYDSFKIDFAPEKKTLTHIIIKTLTVVQKRMRKLLNKYSIKYPDNFFGIEFTGYLSDEVIERAIRKMPPGVTELMCHPGHYTKELKERHTRLKESRKKELKALTAQKIKEVIKECNIELINYHELQRED</sequence>
<dbReference type="GO" id="GO:0005975">
    <property type="term" value="P:carbohydrate metabolic process"/>
    <property type="evidence" value="ECO:0007669"/>
    <property type="project" value="InterPro"/>
</dbReference>
<dbReference type="EMBL" id="MFGW01000124">
    <property type="protein sequence ID" value="OGF64966.1"/>
    <property type="molecule type" value="Genomic_DNA"/>
</dbReference>
<keyword evidence="4" id="KW-0460">Magnesium</keyword>
<dbReference type="Pfam" id="PF04794">
    <property type="entry name" value="YdjC"/>
    <property type="match status" value="1"/>
</dbReference>
<proteinExistence type="predicted"/>
<evidence type="ECO:0000313" key="7">
    <source>
        <dbReference type="Proteomes" id="UP000178943"/>
    </source>
</evidence>
<keyword evidence="5" id="KW-0119">Carbohydrate metabolism</keyword>
<organism evidence="6 7">
    <name type="scientific">Candidatus Fischerbacteria bacterium RBG_13_37_8</name>
    <dbReference type="NCBI Taxonomy" id="1817863"/>
    <lineage>
        <taxon>Bacteria</taxon>
        <taxon>Candidatus Fischeribacteriota</taxon>
    </lineage>
</organism>
<dbReference type="GO" id="GO:0016787">
    <property type="term" value="F:hydrolase activity"/>
    <property type="evidence" value="ECO:0007669"/>
    <property type="project" value="UniProtKB-KW"/>
</dbReference>
<dbReference type="GO" id="GO:0019213">
    <property type="term" value="F:deacetylase activity"/>
    <property type="evidence" value="ECO:0007669"/>
    <property type="project" value="TreeGrafter"/>
</dbReference>
<dbReference type="InterPro" id="IPR011330">
    <property type="entry name" value="Glyco_hydro/deAcase_b/a-brl"/>
</dbReference>
<evidence type="ECO:0000313" key="6">
    <source>
        <dbReference type="EMBL" id="OGF64966.1"/>
    </source>
</evidence>
<dbReference type="SUPFAM" id="SSF88713">
    <property type="entry name" value="Glycoside hydrolase/deacetylase"/>
    <property type="match status" value="1"/>
</dbReference>
<dbReference type="AlphaFoldDB" id="A0A1F5VNI8"/>
<evidence type="ECO:0000256" key="5">
    <source>
        <dbReference type="ARBA" id="ARBA00023277"/>
    </source>
</evidence>
<dbReference type="InterPro" id="IPR006879">
    <property type="entry name" value="YdjC-like"/>
</dbReference>
<dbReference type="PANTHER" id="PTHR31609">
    <property type="entry name" value="YDJC DEACETYLASE FAMILY MEMBER"/>
    <property type="match status" value="1"/>
</dbReference>
<dbReference type="Gene3D" id="3.20.20.370">
    <property type="entry name" value="Glycoside hydrolase/deacetylase"/>
    <property type="match status" value="1"/>
</dbReference>
<gene>
    <name evidence="6" type="ORF">A2Y62_00635</name>
</gene>
<evidence type="ECO:0000256" key="4">
    <source>
        <dbReference type="ARBA" id="ARBA00022842"/>
    </source>
</evidence>
<reference evidence="6 7" key="1">
    <citation type="journal article" date="2016" name="Nat. Commun.">
        <title>Thousands of microbial genomes shed light on interconnected biogeochemical processes in an aquifer system.</title>
        <authorList>
            <person name="Anantharaman K."/>
            <person name="Brown C.T."/>
            <person name="Hug L.A."/>
            <person name="Sharon I."/>
            <person name="Castelle C.J."/>
            <person name="Probst A.J."/>
            <person name="Thomas B.C."/>
            <person name="Singh A."/>
            <person name="Wilkins M.J."/>
            <person name="Karaoz U."/>
            <person name="Brodie E.L."/>
            <person name="Williams K.H."/>
            <person name="Hubbard S.S."/>
            <person name="Banfield J.F."/>
        </authorList>
    </citation>
    <scope>NUCLEOTIDE SEQUENCE [LARGE SCALE GENOMIC DNA]</scope>
</reference>
<evidence type="ECO:0000256" key="2">
    <source>
        <dbReference type="ARBA" id="ARBA00022723"/>
    </source>
</evidence>
<accession>A0A1F5VNI8</accession>
<evidence type="ECO:0008006" key="8">
    <source>
        <dbReference type="Google" id="ProtNLM"/>
    </source>
</evidence>
<keyword evidence="2" id="KW-0479">Metal-binding</keyword>
<name>A0A1F5VNI8_9BACT</name>
<evidence type="ECO:0000256" key="1">
    <source>
        <dbReference type="ARBA" id="ARBA00001946"/>
    </source>
</evidence>
<comment type="cofactor">
    <cofactor evidence="1">
        <name>Mg(2+)</name>
        <dbReference type="ChEBI" id="CHEBI:18420"/>
    </cofactor>
</comment>
<dbReference type="Proteomes" id="UP000178943">
    <property type="component" value="Unassembled WGS sequence"/>
</dbReference>
<evidence type="ECO:0000256" key="3">
    <source>
        <dbReference type="ARBA" id="ARBA00022801"/>
    </source>
</evidence>